<keyword evidence="4" id="KW-1185">Reference proteome</keyword>
<dbReference type="EMBL" id="JBHSMH010000113">
    <property type="protein sequence ID" value="MFC5471899.1"/>
    <property type="molecule type" value="Genomic_DNA"/>
</dbReference>
<dbReference type="InterPro" id="IPR032830">
    <property type="entry name" value="XPB/Ssl2_N"/>
</dbReference>
<reference evidence="4" key="1">
    <citation type="journal article" date="2019" name="Int. J. Syst. Evol. Microbiol.">
        <title>The Global Catalogue of Microorganisms (GCM) 10K type strain sequencing project: providing services to taxonomists for standard genome sequencing and annotation.</title>
        <authorList>
            <consortium name="The Broad Institute Genomics Platform"/>
            <consortium name="The Broad Institute Genome Sequencing Center for Infectious Disease"/>
            <person name="Wu L."/>
            <person name="Ma J."/>
        </authorList>
    </citation>
    <scope>NUCLEOTIDE SEQUENCE [LARGE SCALE GENOMIC DNA]</scope>
    <source>
        <strain evidence="4">CCUG 57113</strain>
    </source>
</reference>
<evidence type="ECO:0000256" key="1">
    <source>
        <dbReference type="SAM" id="MobiDB-lite"/>
    </source>
</evidence>
<comment type="caution">
    <text evidence="3">The sequence shown here is derived from an EMBL/GenBank/DDBJ whole genome shotgun (WGS) entry which is preliminary data.</text>
</comment>
<protein>
    <submittedName>
        <fullName evidence="3">Helicase-associated domain-containing protein</fullName>
    </submittedName>
</protein>
<evidence type="ECO:0000259" key="2">
    <source>
        <dbReference type="Pfam" id="PF13625"/>
    </source>
</evidence>
<dbReference type="Proteomes" id="UP001596105">
    <property type="component" value="Unassembled WGS sequence"/>
</dbReference>
<name>A0ABW0M161_9BACL</name>
<dbReference type="GO" id="GO:0004386">
    <property type="term" value="F:helicase activity"/>
    <property type="evidence" value="ECO:0007669"/>
    <property type="project" value="UniProtKB-KW"/>
</dbReference>
<feature type="region of interest" description="Disordered" evidence="1">
    <location>
        <begin position="509"/>
        <end position="535"/>
    </location>
</feature>
<keyword evidence="3" id="KW-0347">Helicase</keyword>
<gene>
    <name evidence="3" type="ORF">ACFPPD_24790</name>
</gene>
<keyword evidence="3" id="KW-0547">Nucleotide-binding</keyword>
<accession>A0ABW0M161</accession>
<proteinExistence type="predicted"/>
<dbReference type="RefSeq" id="WP_209751499.1">
    <property type="nucleotide sequence ID" value="NZ_JBHSMH010000113.1"/>
</dbReference>
<feature type="compositionally biased region" description="Low complexity" evidence="1">
    <location>
        <begin position="520"/>
        <end position="529"/>
    </location>
</feature>
<keyword evidence="3" id="KW-0378">Hydrolase</keyword>
<evidence type="ECO:0000313" key="4">
    <source>
        <dbReference type="Proteomes" id="UP001596105"/>
    </source>
</evidence>
<organism evidence="3 4">
    <name type="scientific">Cohnella suwonensis</name>
    <dbReference type="NCBI Taxonomy" id="696072"/>
    <lineage>
        <taxon>Bacteria</taxon>
        <taxon>Bacillati</taxon>
        <taxon>Bacillota</taxon>
        <taxon>Bacilli</taxon>
        <taxon>Bacillales</taxon>
        <taxon>Paenibacillaceae</taxon>
        <taxon>Cohnella</taxon>
    </lineage>
</organism>
<sequence>MNVRRSLERLPESFVKLIGRHPAVRDNLAAGEPLASMLAGEAWAKRWLSGCERRELLVLKGIVRNHAARPFELETLAGRLSRELPLAGAEIKLAVARLRRSGVAFAVRKAWGDKLIYVPEDIFPIWQTLLLPAWEGNVAETSSEADVRLMTEAYRPPLSVQLLAPWHLLLRHPLGRTGKDGLHQPTAAKLNDSVRFGADDVISLSLAYPHAEQLGAQAALAIDLGMRLGLVEKDGEGIRTLEGDRLNEWLSLAPGAADAKLYDLVSFRHAMADHELQLAASAVRSAPADVWVRQDRMFEGKFADKTEEWLKLMEAFGWAERGVIVESAPSAGAKVFRLTAGFGKRDPEPGARHEVTEESIFVQPDGEVFVPPEAPLRFRWTLKDIAEIVSEDALSLFRLDKRSCERAYNSGYSLAEVLSILERGNQCALPVSVAEALGDWFAAFGKTRFEEAVLLRTDSKDVAEALLRDGRIAGRLKERIGEREFIVERSELPSLRSLLKRLGYPAEETDRRASKRTNVSEAAQSSGEEAGAKEADGWTLMPHEVSVYAADVEWPEDEELFPGLSDIPAAWIAKPRVYHASTLRQLMEKAISWEAPVVIGRGERSRAFLPTGTRDEGGHWTVSGRWRSEEAGSGEQAIVRAGDIAELMIDLPLLSDAEPLAMESD</sequence>
<keyword evidence="3" id="KW-0067">ATP-binding</keyword>
<evidence type="ECO:0000313" key="3">
    <source>
        <dbReference type="EMBL" id="MFC5471899.1"/>
    </source>
</evidence>
<feature type="domain" description="Helicase XPB/Ssl2 N-terminal" evidence="2">
    <location>
        <begin position="361"/>
        <end position="480"/>
    </location>
</feature>
<dbReference type="Pfam" id="PF13625">
    <property type="entry name" value="Helicase_C_3"/>
    <property type="match status" value="1"/>
</dbReference>